<dbReference type="VEuPathDB" id="FungiDB:RhiirA1_470801"/>
<accession>A0A2N1MHE5</accession>
<protein>
    <submittedName>
        <fullName evidence="1">Uncharacterized protein</fullName>
    </submittedName>
</protein>
<sequence length="147" mass="17018">MFDAKFSSNDIKKRYSWQAVKKLSEKDNDKPDYTIIKDYIRKHELFKATYKSAMTENLDKGLQIKAQDEIVGKDALTSPSVSTADLVEKFNQLNSDFSSWINKINGVLTVKQKKAYLKAKKGCGQLRRFKINHYNFNPPWLHPRNSA</sequence>
<dbReference type="AlphaFoldDB" id="A0A2N1MHE5"/>
<proteinExistence type="predicted"/>
<name>A0A2N1MHE5_9GLOM</name>
<dbReference type="EMBL" id="LLXL01002357">
    <property type="protein sequence ID" value="PKK61043.1"/>
    <property type="molecule type" value="Genomic_DNA"/>
</dbReference>
<reference evidence="1 2" key="2">
    <citation type="submission" date="2017-10" db="EMBL/GenBank/DDBJ databases">
        <title>Extensive intraspecific genome diversity in a model arbuscular mycorrhizal fungus.</title>
        <authorList>
            <person name="Chen E.C.H."/>
            <person name="Morin E."/>
            <person name="Baudet D."/>
            <person name="Noel J."/>
            <person name="Ndikumana S."/>
            <person name="Charron P."/>
            <person name="St-Onge C."/>
            <person name="Giorgi J."/>
            <person name="Grigoriev I.V."/>
            <person name="Roux C."/>
            <person name="Martin F.M."/>
            <person name="Corradi N."/>
        </authorList>
    </citation>
    <scope>NUCLEOTIDE SEQUENCE [LARGE SCALE GENOMIC DNA]</scope>
    <source>
        <strain evidence="1 2">C2</strain>
    </source>
</reference>
<reference evidence="1 2" key="1">
    <citation type="submission" date="2016-04" db="EMBL/GenBank/DDBJ databases">
        <title>Genome analyses suggest a sexual origin of heterokaryosis in a supposedly ancient asexual fungus.</title>
        <authorList>
            <person name="Ropars J."/>
            <person name="Sedzielewska K."/>
            <person name="Noel J."/>
            <person name="Charron P."/>
            <person name="Farinelli L."/>
            <person name="Marton T."/>
            <person name="Kruger M."/>
            <person name="Pelin A."/>
            <person name="Brachmann A."/>
            <person name="Corradi N."/>
        </authorList>
    </citation>
    <scope>NUCLEOTIDE SEQUENCE [LARGE SCALE GENOMIC DNA]</scope>
    <source>
        <strain evidence="1 2">C2</strain>
    </source>
</reference>
<evidence type="ECO:0000313" key="2">
    <source>
        <dbReference type="Proteomes" id="UP000233469"/>
    </source>
</evidence>
<gene>
    <name evidence="1" type="ORF">RhiirC2_792393</name>
</gene>
<comment type="caution">
    <text evidence="1">The sequence shown here is derived from an EMBL/GenBank/DDBJ whole genome shotgun (WGS) entry which is preliminary data.</text>
</comment>
<evidence type="ECO:0000313" key="1">
    <source>
        <dbReference type="EMBL" id="PKK61043.1"/>
    </source>
</evidence>
<organism evidence="1 2">
    <name type="scientific">Rhizophagus irregularis</name>
    <dbReference type="NCBI Taxonomy" id="588596"/>
    <lineage>
        <taxon>Eukaryota</taxon>
        <taxon>Fungi</taxon>
        <taxon>Fungi incertae sedis</taxon>
        <taxon>Mucoromycota</taxon>
        <taxon>Glomeromycotina</taxon>
        <taxon>Glomeromycetes</taxon>
        <taxon>Glomerales</taxon>
        <taxon>Glomeraceae</taxon>
        <taxon>Rhizophagus</taxon>
    </lineage>
</organism>
<dbReference type="Proteomes" id="UP000233469">
    <property type="component" value="Unassembled WGS sequence"/>
</dbReference>